<evidence type="ECO:0000313" key="3">
    <source>
        <dbReference type="Proteomes" id="UP000762676"/>
    </source>
</evidence>
<feature type="region of interest" description="Disordered" evidence="1">
    <location>
        <begin position="1"/>
        <end position="78"/>
    </location>
</feature>
<dbReference type="EMBL" id="BMAT01003616">
    <property type="protein sequence ID" value="GFR58622.1"/>
    <property type="molecule type" value="Genomic_DNA"/>
</dbReference>
<organism evidence="2 3">
    <name type="scientific">Elysia marginata</name>
    <dbReference type="NCBI Taxonomy" id="1093978"/>
    <lineage>
        <taxon>Eukaryota</taxon>
        <taxon>Metazoa</taxon>
        <taxon>Spiralia</taxon>
        <taxon>Lophotrochozoa</taxon>
        <taxon>Mollusca</taxon>
        <taxon>Gastropoda</taxon>
        <taxon>Heterobranchia</taxon>
        <taxon>Euthyneura</taxon>
        <taxon>Panpulmonata</taxon>
        <taxon>Sacoglossa</taxon>
        <taxon>Placobranchoidea</taxon>
        <taxon>Plakobranchidae</taxon>
        <taxon>Elysia</taxon>
    </lineage>
</organism>
<feature type="compositionally biased region" description="Polar residues" evidence="1">
    <location>
        <begin position="25"/>
        <end position="40"/>
    </location>
</feature>
<dbReference type="AlphaFoldDB" id="A0AAV4ED62"/>
<name>A0AAV4ED62_9GAST</name>
<reference evidence="2 3" key="1">
    <citation type="journal article" date="2021" name="Elife">
        <title>Chloroplast acquisition without the gene transfer in kleptoplastic sea slugs, Plakobranchus ocellatus.</title>
        <authorList>
            <person name="Maeda T."/>
            <person name="Takahashi S."/>
            <person name="Yoshida T."/>
            <person name="Shimamura S."/>
            <person name="Takaki Y."/>
            <person name="Nagai Y."/>
            <person name="Toyoda A."/>
            <person name="Suzuki Y."/>
            <person name="Arimoto A."/>
            <person name="Ishii H."/>
            <person name="Satoh N."/>
            <person name="Nishiyama T."/>
            <person name="Hasebe M."/>
            <person name="Maruyama T."/>
            <person name="Minagawa J."/>
            <person name="Obokata J."/>
            <person name="Shigenobu S."/>
        </authorList>
    </citation>
    <scope>NUCLEOTIDE SEQUENCE [LARGE SCALE GENOMIC DNA]</scope>
</reference>
<evidence type="ECO:0008006" key="4">
    <source>
        <dbReference type="Google" id="ProtNLM"/>
    </source>
</evidence>
<proteinExistence type="predicted"/>
<evidence type="ECO:0000313" key="2">
    <source>
        <dbReference type="EMBL" id="GFR58622.1"/>
    </source>
</evidence>
<protein>
    <recommendedName>
        <fullName evidence="4">CTNNB1 binding N-teminal domain-containing protein</fullName>
    </recommendedName>
</protein>
<sequence>MQNEASQAEIVDSQLQEVDDEHSQTETGTNINTESHTEGTYTKKVMDDLVTEIGGGSRGLTSDSGPEAELQRSRTRQS</sequence>
<comment type="caution">
    <text evidence="2">The sequence shown here is derived from an EMBL/GenBank/DDBJ whole genome shotgun (WGS) entry which is preliminary data.</text>
</comment>
<dbReference type="Proteomes" id="UP000762676">
    <property type="component" value="Unassembled WGS sequence"/>
</dbReference>
<keyword evidence="3" id="KW-1185">Reference proteome</keyword>
<gene>
    <name evidence="2" type="ORF">ElyMa_001772800</name>
</gene>
<accession>A0AAV4ED62</accession>
<evidence type="ECO:0000256" key="1">
    <source>
        <dbReference type="SAM" id="MobiDB-lite"/>
    </source>
</evidence>